<evidence type="ECO:0000313" key="2">
    <source>
        <dbReference type="EMBL" id="KEP44918.1"/>
    </source>
</evidence>
<feature type="region of interest" description="Disordered" evidence="1">
    <location>
        <begin position="331"/>
        <end position="353"/>
    </location>
</feature>
<organism evidence="2 3">
    <name type="scientific">Rhizoctonia solani 123E</name>
    <dbReference type="NCBI Taxonomy" id="1423351"/>
    <lineage>
        <taxon>Eukaryota</taxon>
        <taxon>Fungi</taxon>
        <taxon>Dikarya</taxon>
        <taxon>Basidiomycota</taxon>
        <taxon>Agaricomycotina</taxon>
        <taxon>Agaricomycetes</taxon>
        <taxon>Cantharellales</taxon>
        <taxon>Ceratobasidiaceae</taxon>
        <taxon>Rhizoctonia</taxon>
    </lineage>
</organism>
<protein>
    <submittedName>
        <fullName evidence="2">Uncharacterized protein</fullName>
    </submittedName>
</protein>
<feature type="compositionally biased region" description="Acidic residues" evidence="1">
    <location>
        <begin position="256"/>
        <end position="267"/>
    </location>
</feature>
<dbReference type="AlphaFoldDB" id="A0A074RJM0"/>
<gene>
    <name evidence="2" type="ORF">V565_349030</name>
</gene>
<keyword evidence="3" id="KW-1185">Reference proteome</keyword>
<proteinExistence type="predicted"/>
<evidence type="ECO:0000313" key="3">
    <source>
        <dbReference type="Proteomes" id="UP000027456"/>
    </source>
</evidence>
<dbReference type="EMBL" id="AZST01002558">
    <property type="protein sequence ID" value="KEP44918.1"/>
    <property type="molecule type" value="Genomic_DNA"/>
</dbReference>
<dbReference type="HOGENOM" id="CLU_786575_0_0_1"/>
<comment type="caution">
    <text evidence="2">The sequence shown here is derived from an EMBL/GenBank/DDBJ whole genome shotgun (WGS) entry which is preliminary data.</text>
</comment>
<accession>A0A074RJM0</accession>
<sequence length="353" mass="39508">MVALNDNTTSQENTVSSLHAYMALHSIPIPGQTQNIWWRPGFFETHRNDLPVSETTAHSAVSHLWTLYVFQGHKHNLHWSPYNDFHPDPLERLMQHSNDVDYFHFLDDDQDVQWFLKGYTANALAGAYKSAVISFGDAVAPSGWDWTKPFAYYNWNEALERLGYPWCPTPPANWTKSISFCTWKRASPGGTPRGEYGKIKGRGEAEGPGRGGFWIGTKYNSFTNIAHVGYMRSSPALVSAERRWACSMGLPLDGPSEDSISDCDPEDSASNLSSIKEDDDLPETDKPHPASPGSNMFDHEAWARRTKAECIRELADQGPIGYWLDAEAGFPVGQPCLEPPANSPEPQARLEEF</sequence>
<feature type="non-terminal residue" evidence="2">
    <location>
        <position position="353"/>
    </location>
</feature>
<feature type="region of interest" description="Disordered" evidence="1">
    <location>
        <begin position="256"/>
        <end position="298"/>
    </location>
</feature>
<reference evidence="2 3" key="1">
    <citation type="submission" date="2013-12" db="EMBL/GenBank/DDBJ databases">
        <authorList>
            <person name="Cubeta M."/>
            <person name="Pakala S."/>
            <person name="Fedorova N."/>
            <person name="Thomas E."/>
            <person name="Dean R."/>
            <person name="Jabaji S."/>
            <person name="Neate S."/>
            <person name="Toda T."/>
            <person name="Tavantzis S."/>
            <person name="Vilgalys R."/>
            <person name="Bharathan N."/>
            <person name="Pakala S."/>
            <person name="Losada L.S."/>
            <person name="Zafar N."/>
            <person name="Nierman W."/>
        </authorList>
    </citation>
    <scope>NUCLEOTIDE SEQUENCE [LARGE SCALE GENOMIC DNA]</scope>
    <source>
        <strain evidence="2 3">123E</strain>
    </source>
</reference>
<name>A0A074RJM0_9AGAM</name>
<evidence type="ECO:0000256" key="1">
    <source>
        <dbReference type="SAM" id="MobiDB-lite"/>
    </source>
</evidence>
<dbReference type="Proteomes" id="UP000027456">
    <property type="component" value="Unassembled WGS sequence"/>
</dbReference>